<dbReference type="InterPro" id="IPR052646">
    <property type="entry name" value="Peroxisomal_PEX28-32"/>
</dbReference>
<sequence length="438" mass="49128">MPMAAIDTPWMDGMGDKRQRRGTGDSTEPTVAAFAPNQHTASQRHSGAGVLIHQKSPLLIATPPQVTRALAYSHPFILLLNYAVGLLSWTTGDYWQSFLLLCAFWFAVLYGEEAVRWAGPLLLAVTLIMAMFLQHRSSLPHHPESQEHKTLDEILETLQTFTSRCDVLLDPLYNLVECLSFSPPTPTLLRILAVLPFWIALASPPLHIVTFKRVLLVVGTLALSWHSPPARVTRTLLWRSRMVRRTAAYLTALPVLSHEAAGQPARSTPANAKPGLRFTFSVYENQRRWVGLGWTPSLLAYEREPWTDEHHNPSASPDDFKLPETDPSTSSHWRWAPNSEWRVLKLGAGDDGWVYYDNRWHSASNHDSWTKYTRRRKWMRDAELVEGDEPQTVQSRLGTPQMQSKKRIVSGGSHSSDSGYANPDPSASVDEGVAPSLS</sequence>
<keyword evidence="9" id="KW-1185">Reference proteome</keyword>
<feature type="compositionally biased region" description="Polar residues" evidence="5">
    <location>
        <begin position="391"/>
        <end position="403"/>
    </location>
</feature>
<dbReference type="GO" id="GO:0007031">
    <property type="term" value="P:peroxisome organization"/>
    <property type="evidence" value="ECO:0007669"/>
    <property type="project" value="UniProtKB-ARBA"/>
</dbReference>
<dbReference type="Proteomes" id="UP000799421">
    <property type="component" value="Unassembled WGS sequence"/>
</dbReference>
<evidence type="ECO:0000313" key="8">
    <source>
        <dbReference type="EMBL" id="KAF2863843.1"/>
    </source>
</evidence>
<proteinExistence type="predicted"/>
<feature type="domain" description="Peroxin/Ferlin" evidence="7">
    <location>
        <begin position="352"/>
        <end position="385"/>
    </location>
</feature>
<dbReference type="InterPro" id="IPR010482">
    <property type="entry name" value="TECPR1-like_DysF"/>
</dbReference>
<feature type="region of interest" description="Disordered" evidence="5">
    <location>
        <begin position="387"/>
        <end position="438"/>
    </location>
</feature>
<evidence type="ECO:0000259" key="7">
    <source>
        <dbReference type="SMART" id="SM00694"/>
    </source>
</evidence>
<dbReference type="AlphaFoldDB" id="A0A6A7C8V3"/>
<evidence type="ECO:0000256" key="5">
    <source>
        <dbReference type="SAM" id="MobiDB-lite"/>
    </source>
</evidence>
<evidence type="ECO:0000256" key="3">
    <source>
        <dbReference type="ARBA" id="ARBA00022989"/>
    </source>
</evidence>
<accession>A0A6A7C8V3</accession>
<evidence type="ECO:0000256" key="4">
    <source>
        <dbReference type="ARBA" id="ARBA00023136"/>
    </source>
</evidence>
<evidence type="ECO:0000256" key="2">
    <source>
        <dbReference type="ARBA" id="ARBA00022692"/>
    </source>
</evidence>
<feature type="domain" description="Peroxin/Ferlin" evidence="6">
    <location>
        <begin position="275"/>
        <end position="344"/>
    </location>
</feature>
<dbReference type="GO" id="GO:0005778">
    <property type="term" value="C:peroxisomal membrane"/>
    <property type="evidence" value="ECO:0007669"/>
    <property type="project" value="TreeGrafter"/>
</dbReference>
<evidence type="ECO:0000256" key="1">
    <source>
        <dbReference type="ARBA" id="ARBA00004127"/>
    </source>
</evidence>
<dbReference type="GO" id="GO:0012505">
    <property type="term" value="C:endomembrane system"/>
    <property type="evidence" value="ECO:0007669"/>
    <property type="project" value="UniProtKB-SubCell"/>
</dbReference>
<feature type="region of interest" description="Disordered" evidence="5">
    <location>
        <begin position="307"/>
        <end position="333"/>
    </location>
</feature>
<name>A0A6A7C8V3_9PEZI</name>
<keyword evidence="4" id="KW-0472">Membrane</keyword>
<organism evidence="8 9">
    <name type="scientific">Piedraia hortae CBS 480.64</name>
    <dbReference type="NCBI Taxonomy" id="1314780"/>
    <lineage>
        <taxon>Eukaryota</taxon>
        <taxon>Fungi</taxon>
        <taxon>Dikarya</taxon>
        <taxon>Ascomycota</taxon>
        <taxon>Pezizomycotina</taxon>
        <taxon>Dothideomycetes</taxon>
        <taxon>Dothideomycetidae</taxon>
        <taxon>Capnodiales</taxon>
        <taxon>Piedraiaceae</taxon>
        <taxon>Piedraia</taxon>
    </lineage>
</organism>
<dbReference type="PANTHER" id="PTHR31679:SF2">
    <property type="entry name" value="PEROXISOMAL MEMBRANE PROTEIN PEX30-RELATED"/>
    <property type="match status" value="1"/>
</dbReference>
<reference evidence="8" key="1">
    <citation type="journal article" date="2020" name="Stud. Mycol.">
        <title>101 Dothideomycetes genomes: a test case for predicting lifestyles and emergence of pathogens.</title>
        <authorList>
            <person name="Haridas S."/>
            <person name="Albert R."/>
            <person name="Binder M."/>
            <person name="Bloem J."/>
            <person name="Labutti K."/>
            <person name="Salamov A."/>
            <person name="Andreopoulos B."/>
            <person name="Baker S."/>
            <person name="Barry K."/>
            <person name="Bills G."/>
            <person name="Bluhm B."/>
            <person name="Cannon C."/>
            <person name="Castanera R."/>
            <person name="Culley D."/>
            <person name="Daum C."/>
            <person name="Ezra D."/>
            <person name="Gonzalez J."/>
            <person name="Henrissat B."/>
            <person name="Kuo A."/>
            <person name="Liang C."/>
            <person name="Lipzen A."/>
            <person name="Lutzoni F."/>
            <person name="Magnuson J."/>
            <person name="Mondo S."/>
            <person name="Nolan M."/>
            <person name="Ohm R."/>
            <person name="Pangilinan J."/>
            <person name="Park H.-J."/>
            <person name="Ramirez L."/>
            <person name="Alfaro M."/>
            <person name="Sun H."/>
            <person name="Tritt A."/>
            <person name="Yoshinaga Y."/>
            <person name="Zwiers L.-H."/>
            <person name="Turgeon B."/>
            <person name="Goodwin S."/>
            <person name="Spatafora J."/>
            <person name="Crous P."/>
            <person name="Grigoriev I."/>
        </authorList>
    </citation>
    <scope>NUCLEOTIDE SEQUENCE</scope>
    <source>
        <strain evidence="8">CBS 480.64</strain>
    </source>
</reference>
<comment type="subcellular location">
    <subcellularLocation>
        <location evidence="1">Endomembrane system</location>
        <topology evidence="1">Multi-pass membrane protein</topology>
    </subcellularLocation>
</comment>
<dbReference type="OrthoDB" id="5586090at2759"/>
<dbReference type="SMART" id="SM00694">
    <property type="entry name" value="DysFC"/>
    <property type="match status" value="1"/>
</dbReference>
<dbReference type="EMBL" id="MU005959">
    <property type="protein sequence ID" value="KAF2863843.1"/>
    <property type="molecule type" value="Genomic_DNA"/>
</dbReference>
<protein>
    <submittedName>
        <fullName evidence="8">Pex24p-domain-containing protein</fullName>
    </submittedName>
</protein>
<dbReference type="InterPro" id="IPR006614">
    <property type="entry name" value="Peroxin/Ferlin"/>
</dbReference>
<dbReference type="Pfam" id="PF06398">
    <property type="entry name" value="Pex24p"/>
    <property type="match status" value="1"/>
</dbReference>
<evidence type="ECO:0000259" key="6">
    <source>
        <dbReference type="SMART" id="SM00693"/>
    </source>
</evidence>
<keyword evidence="3" id="KW-1133">Transmembrane helix</keyword>
<keyword evidence="2" id="KW-0812">Transmembrane</keyword>
<gene>
    <name evidence="8" type="ORF">K470DRAFT_261833</name>
</gene>
<feature type="region of interest" description="Disordered" evidence="5">
    <location>
        <begin position="1"/>
        <end position="29"/>
    </location>
</feature>
<dbReference type="SMART" id="SM00693">
    <property type="entry name" value="DysFN"/>
    <property type="match status" value="1"/>
</dbReference>
<evidence type="ECO:0000313" key="9">
    <source>
        <dbReference type="Proteomes" id="UP000799421"/>
    </source>
</evidence>
<dbReference type="PANTHER" id="PTHR31679">
    <property type="entry name" value="PEROXISOMAL MEMBRANE PROTEIN PEX30-RELATED"/>
    <property type="match status" value="1"/>
</dbReference>
<feature type="compositionally biased region" description="Basic and acidic residues" evidence="5">
    <location>
        <begin position="307"/>
        <end position="324"/>
    </location>
</feature>